<sequence>MRIFILACFAWLFLLPVHSGYASTSLQQQIDESPPYGTISLDGCIYEGPVIISKPLTIKATEPAIIQASGKQPAITIEGQGVQLENIHVKSLSAEAETAVKMTGMKHQLRDMKVETNSIGIQLFQAADNVLENIQVTGQPEAEGELHAFNGIDLYQAHRNTITASTIQNVQDGIYVDHSHYNVIQQNTITYSRYGIHLMFTEGTRVLQNNARHNITGLMIMESERVEVKGNDASYNDRHVHAQGLLVFNVFDSVFDSNRLNHNRVGVYLESSEQNRFISNEIAMNFIGLQVKEAIQNTLTGNDFIANIVPGQAFGIFSNDVRNNYWDDAAVLDVNGDGSSELSHPLDPYFLTIVKKNPAYQLLFHAPGITLLKQVFKGDPEQLVFDEAPRAKPVMAQTKSSETRYSGRIWMSLIFLCASMTFFIVGRK</sequence>
<dbReference type="RefSeq" id="WP_077111479.1">
    <property type="nucleotide sequence ID" value="NZ_JAFBFH010000018.1"/>
</dbReference>
<evidence type="ECO:0000313" key="5">
    <source>
        <dbReference type="Proteomes" id="UP000823485"/>
    </source>
</evidence>
<dbReference type="SUPFAM" id="SSF51126">
    <property type="entry name" value="Pectin lyase-like"/>
    <property type="match status" value="1"/>
</dbReference>
<keyword evidence="2" id="KW-0732">Signal</keyword>
<dbReference type="NCBIfam" id="TIGR03804">
    <property type="entry name" value="para_beta_helix"/>
    <property type="match status" value="4"/>
</dbReference>
<gene>
    <name evidence="4" type="ORF">JOC94_002748</name>
</gene>
<dbReference type="Proteomes" id="UP000823485">
    <property type="component" value="Unassembled WGS sequence"/>
</dbReference>
<reference evidence="4 5" key="1">
    <citation type="submission" date="2021-01" db="EMBL/GenBank/DDBJ databases">
        <title>Genomic Encyclopedia of Type Strains, Phase IV (KMG-IV): sequencing the most valuable type-strain genomes for metagenomic binning, comparative biology and taxonomic classification.</title>
        <authorList>
            <person name="Goeker M."/>
        </authorList>
    </citation>
    <scope>NUCLEOTIDE SEQUENCE [LARGE SCALE GENOMIC DNA]</scope>
    <source>
        <strain evidence="4 5">DSM 105453</strain>
    </source>
</reference>
<protein>
    <submittedName>
        <fullName evidence="4">Nitrous oxidase accessory protein</fullName>
    </submittedName>
</protein>
<feature type="transmembrane region" description="Helical" evidence="1">
    <location>
        <begin position="409"/>
        <end position="426"/>
    </location>
</feature>
<dbReference type="Pfam" id="PF05048">
    <property type="entry name" value="NosD"/>
    <property type="match status" value="1"/>
</dbReference>
<evidence type="ECO:0000256" key="1">
    <source>
        <dbReference type="SAM" id="Phobius"/>
    </source>
</evidence>
<name>A0ABS2R999_9BACI</name>
<dbReference type="SMART" id="SM00710">
    <property type="entry name" value="PbH1"/>
    <property type="match status" value="6"/>
</dbReference>
<evidence type="ECO:0000313" key="4">
    <source>
        <dbReference type="EMBL" id="MBM7715759.1"/>
    </source>
</evidence>
<dbReference type="EMBL" id="JAFBFH010000018">
    <property type="protein sequence ID" value="MBM7715759.1"/>
    <property type="molecule type" value="Genomic_DNA"/>
</dbReference>
<feature type="domain" description="Periplasmic copper-binding protein NosD beta helix" evidence="3">
    <location>
        <begin position="149"/>
        <end position="327"/>
    </location>
</feature>
<comment type="caution">
    <text evidence="4">The sequence shown here is derived from an EMBL/GenBank/DDBJ whole genome shotgun (WGS) entry which is preliminary data.</text>
</comment>
<dbReference type="InterPro" id="IPR011050">
    <property type="entry name" value="Pectin_lyase_fold/virulence"/>
</dbReference>
<dbReference type="Gene3D" id="2.160.20.10">
    <property type="entry name" value="Single-stranded right-handed beta-helix, Pectin lyase-like"/>
    <property type="match status" value="1"/>
</dbReference>
<dbReference type="InterPro" id="IPR012334">
    <property type="entry name" value="Pectin_lyas_fold"/>
</dbReference>
<accession>A0ABS2R999</accession>
<dbReference type="InterPro" id="IPR007742">
    <property type="entry name" value="NosD_dom"/>
</dbReference>
<organism evidence="4 5">
    <name type="scientific">Siminovitchia thermophila</name>
    <dbReference type="NCBI Taxonomy" id="1245522"/>
    <lineage>
        <taxon>Bacteria</taxon>
        <taxon>Bacillati</taxon>
        <taxon>Bacillota</taxon>
        <taxon>Bacilli</taxon>
        <taxon>Bacillales</taxon>
        <taxon>Bacillaceae</taxon>
        <taxon>Siminovitchia</taxon>
    </lineage>
</organism>
<keyword evidence="1" id="KW-0472">Membrane</keyword>
<keyword evidence="1" id="KW-0812">Transmembrane</keyword>
<dbReference type="InterPro" id="IPR022441">
    <property type="entry name" value="Para_beta_helix_rpt-2"/>
</dbReference>
<feature type="signal peptide" evidence="2">
    <location>
        <begin position="1"/>
        <end position="22"/>
    </location>
</feature>
<keyword evidence="1" id="KW-1133">Transmembrane helix</keyword>
<evidence type="ECO:0000256" key="2">
    <source>
        <dbReference type="SAM" id="SignalP"/>
    </source>
</evidence>
<evidence type="ECO:0000259" key="3">
    <source>
        <dbReference type="Pfam" id="PF05048"/>
    </source>
</evidence>
<proteinExistence type="predicted"/>
<feature type="chain" id="PRO_5045402276" evidence="2">
    <location>
        <begin position="23"/>
        <end position="428"/>
    </location>
</feature>
<dbReference type="InterPro" id="IPR006626">
    <property type="entry name" value="PbH1"/>
</dbReference>
<keyword evidence="5" id="KW-1185">Reference proteome</keyword>